<dbReference type="GO" id="GO:0005975">
    <property type="term" value="P:carbohydrate metabolic process"/>
    <property type="evidence" value="ECO:0007669"/>
    <property type="project" value="InterPro"/>
</dbReference>
<keyword evidence="7" id="KW-0479">Metal-binding</keyword>
<dbReference type="PANTHER" id="PTHR43447">
    <property type="entry name" value="ALPHA-AMYLASE"/>
    <property type="match status" value="1"/>
</dbReference>
<dbReference type="SUPFAM" id="SSF51011">
    <property type="entry name" value="Glycosyl hydrolase domain"/>
    <property type="match status" value="1"/>
</dbReference>
<dbReference type="Gene3D" id="3.20.20.80">
    <property type="entry name" value="Glycosidases"/>
    <property type="match status" value="1"/>
</dbReference>
<comment type="subunit">
    <text evidence="5">Monomer.</text>
</comment>
<comment type="catalytic activity">
    <reaction evidence="1 16">
        <text>Endohydrolysis of (1-&gt;4)-alpha-D-glucosidic linkages in polysaccharides containing three or more (1-&gt;4)-alpha-linked D-glucose units.</text>
        <dbReference type="EC" id="3.2.1.1"/>
    </reaction>
</comment>
<evidence type="ECO:0000256" key="10">
    <source>
        <dbReference type="ARBA" id="ARBA00022837"/>
    </source>
</evidence>
<dbReference type="Pfam" id="PF02806">
    <property type="entry name" value="Alpha-amylase_C"/>
    <property type="match status" value="1"/>
</dbReference>
<dbReference type="InterPro" id="IPR006047">
    <property type="entry name" value="GH13_cat_dom"/>
</dbReference>
<evidence type="ECO:0000256" key="1">
    <source>
        <dbReference type="ARBA" id="ARBA00000548"/>
    </source>
</evidence>
<dbReference type="OrthoDB" id="550577at2759"/>
<evidence type="ECO:0000256" key="16">
    <source>
        <dbReference type="RuleBase" id="RU361134"/>
    </source>
</evidence>
<keyword evidence="12" id="KW-0868">Chloride</keyword>
<dbReference type="InterPro" id="IPR031319">
    <property type="entry name" value="A-amylase_C"/>
</dbReference>
<dbReference type="SMART" id="SM00632">
    <property type="entry name" value="Aamy_C"/>
    <property type="match status" value="1"/>
</dbReference>
<dbReference type="InterPro" id="IPR006046">
    <property type="entry name" value="Alpha_amylase"/>
</dbReference>
<dbReference type="PRINTS" id="PR00110">
    <property type="entry name" value="ALPHAAMYLASE"/>
</dbReference>
<dbReference type="InterPro" id="IPR006048">
    <property type="entry name" value="A-amylase/branching_C"/>
</dbReference>
<evidence type="ECO:0000256" key="13">
    <source>
        <dbReference type="ARBA" id="ARBA00023277"/>
    </source>
</evidence>
<keyword evidence="21" id="KW-1185">Reference proteome</keyword>
<evidence type="ECO:0000259" key="19">
    <source>
        <dbReference type="SMART" id="SM00642"/>
    </source>
</evidence>
<evidence type="ECO:0000259" key="18">
    <source>
        <dbReference type="SMART" id="SM00632"/>
    </source>
</evidence>
<keyword evidence="14 16" id="KW-0326">Glycosidase</keyword>
<comment type="similarity">
    <text evidence="4 15">Belongs to the glycosyl hydrolase 13 family.</text>
</comment>
<dbReference type="Pfam" id="PF00128">
    <property type="entry name" value="Alpha-amylase"/>
    <property type="match status" value="1"/>
</dbReference>
<evidence type="ECO:0000313" key="20">
    <source>
        <dbReference type="EMBL" id="CAG9799654.1"/>
    </source>
</evidence>
<evidence type="ECO:0000256" key="3">
    <source>
        <dbReference type="ARBA" id="ARBA00001923"/>
    </source>
</evidence>
<dbReference type="Proteomes" id="UP001153620">
    <property type="component" value="Chromosome 1"/>
</dbReference>
<evidence type="ECO:0000256" key="15">
    <source>
        <dbReference type="RuleBase" id="RU003615"/>
    </source>
</evidence>
<evidence type="ECO:0000256" key="2">
    <source>
        <dbReference type="ARBA" id="ARBA00001913"/>
    </source>
</evidence>
<keyword evidence="8 17" id="KW-0732">Signal</keyword>
<evidence type="ECO:0000256" key="17">
    <source>
        <dbReference type="SAM" id="SignalP"/>
    </source>
</evidence>
<organism evidence="20 21">
    <name type="scientific">Chironomus riparius</name>
    <dbReference type="NCBI Taxonomy" id="315576"/>
    <lineage>
        <taxon>Eukaryota</taxon>
        <taxon>Metazoa</taxon>
        <taxon>Ecdysozoa</taxon>
        <taxon>Arthropoda</taxon>
        <taxon>Hexapoda</taxon>
        <taxon>Insecta</taxon>
        <taxon>Pterygota</taxon>
        <taxon>Neoptera</taxon>
        <taxon>Endopterygota</taxon>
        <taxon>Diptera</taxon>
        <taxon>Nematocera</taxon>
        <taxon>Chironomoidea</taxon>
        <taxon>Chironomidae</taxon>
        <taxon>Chironominae</taxon>
        <taxon>Chironomus</taxon>
    </lineage>
</organism>
<feature type="chain" id="PRO_5040291036" description="Alpha-amylase" evidence="17">
    <location>
        <begin position="20"/>
        <end position="501"/>
    </location>
</feature>
<dbReference type="EMBL" id="OU895877">
    <property type="protein sequence ID" value="CAG9799654.1"/>
    <property type="molecule type" value="Genomic_DNA"/>
</dbReference>
<dbReference type="GO" id="GO:0046872">
    <property type="term" value="F:metal ion binding"/>
    <property type="evidence" value="ECO:0007669"/>
    <property type="project" value="UniProtKB-KW"/>
</dbReference>
<dbReference type="SMART" id="SM00642">
    <property type="entry name" value="Aamy"/>
    <property type="match status" value="1"/>
</dbReference>
<evidence type="ECO:0000256" key="9">
    <source>
        <dbReference type="ARBA" id="ARBA00022801"/>
    </source>
</evidence>
<proteinExistence type="inferred from homology"/>
<comment type="cofactor">
    <cofactor evidence="2">
        <name>Ca(2+)</name>
        <dbReference type="ChEBI" id="CHEBI:29108"/>
    </cofactor>
</comment>
<keyword evidence="11" id="KW-1015">Disulfide bond</keyword>
<evidence type="ECO:0000256" key="14">
    <source>
        <dbReference type="ARBA" id="ARBA00023295"/>
    </source>
</evidence>
<feature type="domain" description="Alpha-amylase C-terminal" evidence="18">
    <location>
        <begin position="420"/>
        <end position="498"/>
    </location>
</feature>
<dbReference type="AlphaFoldDB" id="A0A9N9WP89"/>
<dbReference type="InterPro" id="IPR013780">
    <property type="entry name" value="Glyco_hydro_b"/>
</dbReference>
<evidence type="ECO:0000256" key="12">
    <source>
        <dbReference type="ARBA" id="ARBA00023214"/>
    </source>
</evidence>
<dbReference type="Gene3D" id="2.60.40.1180">
    <property type="entry name" value="Golgi alpha-mannosidase II"/>
    <property type="match status" value="1"/>
</dbReference>
<evidence type="ECO:0000256" key="6">
    <source>
        <dbReference type="ARBA" id="ARBA00012595"/>
    </source>
</evidence>
<comment type="cofactor">
    <cofactor evidence="3">
        <name>chloride</name>
        <dbReference type="ChEBI" id="CHEBI:17996"/>
    </cofactor>
</comment>
<evidence type="ECO:0000256" key="8">
    <source>
        <dbReference type="ARBA" id="ARBA00022729"/>
    </source>
</evidence>
<evidence type="ECO:0000256" key="5">
    <source>
        <dbReference type="ARBA" id="ARBA00011245"/>
    </source>
</evidence>
<dbReference type="InterPro" id="IPR017853">
    <property type="entry name" value="GH"/>
</dbReference>
<accession>A0A9N9WP89</accession>
<reference evidence="20" key="2">
    <citation type="submission" date="2022-10" db="EMBL/GenBank/DDBJ databases">
        <authorList>
            <consortium name="ENA_rothamsted_submissions"/>
            <consortium name="culmorum"/>
            <person name="King R."/>
        </authorList>
    </citation>
    <scope>NUCLEOTIDE SEQUENCE</scope>
</reference>
<protein>
    <recommendedName>
        <fullName evidence="6 16">Alpha-amylase</fullName>
        <ecNumber evidence="6 16">3.2.1.1</ecNumber>
    </recommendedName>
</protein>
<evidence type="ECO:0000256" key="11">
    <source>
        <dbReference type="ARBA" id="ARBA00023157"/>
    </source>
</evidence>
<dbReference type="EC" id="3.2.1.1" evidence="6 16"/>
<dbReference type="SUPFAM" id="SSF51445">
    <property type="entry name" value="(Trans)glycosidases"/>
    <property type="match status" value="1"/>
</dbReference>
<evidence type="ECO:0000256" key="4">
    <source>
        <dbReference type="ARBA" id="ARBA00008061"/>
    </source>
</evidence>
<feature type="domain" description="Glycosyl hydrolase family 13 catalytic" evidence="19">
    <location>
        <begin position="30"/>
        <end position="403"/>
    </location>
</feature>
<name>A0A9N9WP89_9DIPT</name>
<sequence length="501" mass="56288">MKFQVTTIFVTSLITIVISQWDPHFIGNRQGIVHLFEWKWLDIADECETFLGPNNFGGVQTSVANENVIISGRPWYERYQPMSFKLETRSGNEKEFREMVVRCRNAGIRIYVDVVVNHMAASQPSTPAIGTAGSEAYPSDRWYPAVPFNKSDFNTACSIENYNDPKQVRDCELAGLPDLDQGRKDVRDKIIEYLNHLIDLGVAGYRMDACKHMWPKDLRVIYSRVKPLSKQNGFVQGSRPFFFQEVIDLGNEAVKRQEYISLGTVTEFTYSTQIGMVFRKIERDLSALKNWGPPSGFLPSRYSFVFVCNHDNQRGHGSGGDMILTYKDKDLFIKASAFMLAHPHGGNHPRLMSSFYFDDPSQGPPQNSNGDIISREIESNGTCSNGWVCEHRWPEIVKMVKFRAITDKTVVIGFTNIAKNQISFCRGRKGFVAINNSDQPLSATVNACLPNGVYCDVISGDKVDGKCTGTSVNVRAGKAHIEIPSSSFGFLAIHLESRLSK</sequence>
<reference evidence="20" key="1">
    <citation type="submission" date="2022-01" db="EMBL/GenBank/DDBJ databases">
        <authorList>
            <person name="King R."/>
        </authorList>
    </citation>
    <scope>NUCLEOTIDE SEQUENCE</scope>
</reference>
<dbReference type="GO" id="GO:0004556">
    <property type="term" value="F:alpha-amylase activity"/>
    <property type="evidence" value="ECO:0007669"/>
    <property type="project" value="UniProtKB-UniRule"/>
</dbReference>
<gene>
    <name evidence="20" type="ORF">CHIRRI_LOCUS2617</name>
</gene>
<keyword evidence="13 16" id="KW-0119">Carbohydrate metabolism</keyword>
<dbReference type="CDD" id="cd11317">
    <property type="entry name" value="AmyAc_bac_euk_AmyA"/>
    <property type="match status" value="1"/>
</dbReference>
<feature type="signal peptide" evidence="17">
    <location>
        <begin position="1"/>
        <end position="19"/>
    </location>
</feature>
<keyword evidence="10" id="KW-0106">Calcium</keyword>
<evidence type="ECO:0000313" key="21">
    <source>
        <dbReference type="Proteomes" id="UP001153620"/>
    </source>
</evidence>
<evidence type="ECO:0000256" key="7">
    <source>
        <dbReference type="ARBA" id="ARBA00022723"/>
    </source>
</evidence>
<keyword evidence="9 16" id="KW-0378">Hydrolase</keyword>